<protein>
    <submittedName>
        <fullName evidence="1">Uncharacterized protein</fullName>
    </submittedName>
</protein>
<dbReference type="AlphaFoldDB" id="A0AAV7DPF2"/>
<evidence type="ECO:0000313" key="2">
    <source>
        <dbReference type="Proteomes" id="UP000824782"/>
    </source>
</evidence>
<organism evidence="1 2">
    <name type="scientific">Engystomops pustulosus</name>
    <name type="common">Tungara frog</name>
    <name type="synonym">Physalaemus pustulosus</name>
    <dbReference type="NCBI Taxonomy" id="76066"/>
    <lineage>
        <taxon>Eukaryota</taxon>
        <taxon>Metazoa</taxon>
        <taxon>Chordata</taxon>
        <taxon>Craniata</taxon>
        <taxon>Vertebrata</taxon>
        <taxon>Euteleostomi</taxon>
        <taxon>Amphibia</taxon>
        <taxon>Batrachia</taxon>
        <taxon>Anura</taxon>
        <taxon>Neobatrachia</taxon>
        <taxon>Hyloidea</taxon>
        <taxon>Leptodactylidae</taxon>
        <taxon>Leiuperinae</taxon>
        <taxon>Engystomops</taxon>
    </lineage>
</organism>
<keyword evidence="2" id="KW-1185">Reference proteome</keyword>
<sequence length="125" mass="15394">MQQRRWRRKKNLYEEDLYWDRAGEKGRCQRLSLQCTLNPIYKDKKIWPWRWNLQSGLRRLYSLSITGFDCPNLWNDWNETQRSITRKTILEMKAAEPEGWKEERGLCYLHLNKMCQVETLFPFYV</sequence>
<reference evidence="1" key="1">
    <citation type="thesis" date="2020" institute="ProQuest LLC" country="789 East Eisenhower Parkway, Ann Arbor, MI, USA">
        <title>Comparative Genomics and Chromosome Evolution.</title>
        <authorList>
            <person name="Mudd A.B."/>
        </authorList>
    </citation>
    <scope>NUCLEOTIDE SEQUENCE</scope>
    <source>
        <strain evidence="1">237g6f4</strain>
        <tissue evidence="1">Blood</tissue>
    </source>
</reference>
<proteinExistence type="predicted"/>
<gene>
    <name evidence="1" type="ORF">GDO81_002785</name>
</gene>
<dbReference type="EMBL" id="WNYA01000001">
    <property type="protein sequence ID" value="KAG8598890.1"/>
    <property type="molecule type" value="Genomic_DNA"/>
</dbReference>
<evidence type="ECO:0000313" key="1">
    <source>
        <dbReference type="EMBL" id="KAG8598890.1"/>
    </source>
</evidence>
<comment type="caution">
    <text evidence="1">The sequence shown here is derived from an EMBL/GenBank/DDBJ whole genome shotgun (WGS) entry which is preliminary data.</text>
</comment>
<name>A0AAV7DPF2_ENGPU</name>
<accession>A0AAV7DPF2</accession>
<dbReference type="Proteomes" id="UP000824782">
    <property type="component" value="Unassembled WGS sequence"/>
</dbReference>